<name>A0A0T5Z7F2_9GAMM</name>
<reference evidence="3 4" key="1">
    <citation type="submission" date="2015-11" db="EMBL/GenBank/DDBJ databases">
        <title>The genome of Candidatus Endoriftia persephone in Ridgeia piscesae and population structure of the North Eastern Pacific vestimentiferan symbionts.</title>
        <authorList>
            <person name="Perez M."/>
            <person name="Juniper K.S."/>
        </authorList>
    </citation>
    <scope>NUCLEOTIDE SEQUENCE [LARGE SCALE GENOMIC DNA]</scope>
    <source>
        <strain evidence="2">Ind10</strain>
        <strain evidence="1">Ind11</strain>
    </source>
</reference>
<evidence type="ECO:0000313" key="3">
    <source>
        <dbReference type="Proteomes" id="UP000051276"/>
    </source>
</evidence>
<dbReference type="Proteomes" id="UP000051276">
    <property type="component" value="Unassembled WGS sequence"/>
</dbReference>
<evidence type="ECO:0000313" key="1">
    <source>
        <dbReference type="EMBL" id="KRT54556.1"/>
    </source>
</evidence>
<evidence type="ECO:0008006" key="5">
    <source>
        <dbReference type="Google" id="ProtNLM"/>
    </source>
</evidence>
<organism evidence="2 3">
    <name type="scientific">endosymbiont of Ridgeia piscesae</name>
    <dbReference type="NCBI Taxonomy" id="54398"/>
    <lineage>
        <taxon>Bacteria</taxon>
        <taxon>Pseudomonadati</taxon>
        <taxon>Pseudomonadota</taxon>
        <taxon>Gammaproteobacteria</taxon>
        <taxon>sulfur-oxidizing symbionts</taxon>
    </lineage>
</organism>
<comment type="caution">
    <text evidence="2">The sequence shown here is derived from an EMBL/GenBank/DDBJ whole genome shotgun (WGS) entry which is preliminary data.</text>
</comment>
<evidence type="ECO:0000313" key="2">
    <source>
        <dbReference type="EMBL" id="KRT58858.1"/>
    </source>
</evidence>
<dbReference type="AlphaFoldDB" id="A0A0T5Z7F2"/>
<dbReference type="EMBL" id="LDXT01000090">
    <property type="protein sequence ID" value="KRT54556.1"/>
    <property type="molecule type" value="Genomic_DNA"/>
</dbReference>
<sequence>MQPELSLDERVELTRVIFRILKRWQIPEALMGPLLGLGEKLQRRQLNRYRLGNPLPQEAEIQQRLLLLIQIDQALSSLFPHSALSANLWVTTPQQRCGNITPLEEMIAGGMPAIWTVMLRLDNRLDW</sequence>
<gene>
    <name evidence="1" type="ORF">Ga0074115_10785</name>
    <name evidence="2" type="ORF">Ga0076813_142811</name>
</gene>
<dbReference type="Proteomes" id="UP000051634">
    <property type="component" value="Unassembled WGS sequence"/>
</dbReference>
<dbReference type="RefSeq" id="WP_057954992.1">
    <property type="nucleotide sequence ID" value="NZ_KQ556866.1"/>
</dbReference>
<dbReference type="STRING" id="54398.Ga0074115_10785"/>
<evidence type="ECO:0000313" key="4">
    <source>
        <dbReference type="Proteomes" id="UP000051634"/>
    </source>
</evidence>
<accession>A0A0T5Z7F2</accession>
<keyword evidence="4" id="KW-1185">Reference proteome</keyword>
<protein>
    <recommendedName>
        <fullName evidence="5">Antitoxin Xre/MbcA/ParS-like toxin-binding domain-containing protein</fullName>
    </recommendedName>
</protein>
<dbReference type="EMBL" id="LMXI01000266">
    <property type="protein sequence ID" value="KRT58858.1"/>
    <property type="molecule type" value="Genomic_DNA"/>
</dbReference>
<proteinExistence type="predicted"/>